<feature type="transmembrane region" description="Helical" evidence="3">
    <location>
        <begin position="174"/>
        <end position="193"/>
    </location>
</feature>
<keyword evidence="5" id="KW-1185">Reference proteome</keyword>
<dbReference type="Proteomes" id="UP000186260">
    <property type="component" value="Chromosome"/>
</dbReference>
<keyword evidence="1" id="KW-0175">Coiled coil</keyword>
<accession>A0ABM6GHM1</accession>
<dbReference type="EMBL" id="CP019058">
    <property type="protein sequence ID" value="APW18130.1"/>
    <property type="molecule type" value="Genomic_DNA"/>
</dbReference>
<sequence length="489" mass="54054">MYNLERSYRKKPEKVDAKNSSKKLLSQDDATAFMPDESKSNSSVGKQHSSFFDQVSDTVAVATDTSDGKNSDLLRDLIAQDMTVSADDPVKKRKSSSFLHNFFKKKQENEETSLEEAGSEGTTVDTSSDDDYDLLNNISSQQLSEANDDNSKSIHEHSLLVSVKKAVAKHLKTIISVFVALILLILLVMVSFSSSHSKTVSQCSIVTVKIKELQDKYDSEAKRSSRLVSQAKKLSNRRLLSLVDNLNSMVSQSRPDVVSCTVNSGSELSVVQGSLRWYEKSLKDLVKANRRLVRKIREAKAESKKSKLEHLIQSAEETYDKYHDVDETLFNSLKTSIDSAHSVLDKEFTVKEFENCWKDLSDKLAKAQDAVDKKNADDASKQQQAQQQQSQQKTQNQTNSYRFRRHFTPRSTSRHSNNDTSAQHEQSSDDSHSSSYSGGSSGSNTGNHSSSSSGSTSYGSGGSSGSSYSGGWSVPSPKEQPFPKTDGSL</sequence>
<feature type="compositionally biased region" description="Polar residues" evidence="2">
    <location>
        <begin position="409"/>
        <end position="425"/>
    </location>
</feature>
<evidence type="ECO:0000256" key="3">
    <source>
        <dbReference type="SAM" id="Phobius"/>
    </source>
</evidence>
<feature type="compositionally biased region" description="Low complexity" evidence="2">
    <location>
        <begin position="381"/>
        <end position="400"/>
    </location>
</feature>
<proteinExistence type="predicted"/>
<evidence type="ECO:0000256" key="1">
    <source>
        <dbReference type="SAM" id="Coils"/>
    </source>
</evidence>
<evidence type="ECO:0000256" key="2">
    <source>
        <dbReference type="SAM" id="MobiDB-lite"/>
    </source>
</evidence>
<evidence type="ECO:0000313" key="5">
    <source>
        <dbReference type="Proteomes" id="UP000186260"/>
    </source>
</evidence>
<feature type="compositionally biased region" description="Basic and acidic residues" evidence="2">
    <location>
        <begin position="369"/>
        <end position="380"/>
    </location>
</feature>
<feature type="coiled-coil region" evidence="1">
    <location>
        <begin position="282"/>
        <end position="318"/>
    </location>
</feature>
<feature type="region of interest" description="Disordered" evidence="2">
    <location>
        <begin position="1"/>
        <end position="47"/>
    </location>
</feature>
<protein>
    <submittedName>
        <fullName evidence="4">Uncharacterized protein</fullName>
    </submittedName>
</protein>
<keyword evidence="3" id="KW-0472">Membrane</keyword>
<keyword evidence="3" id="KW-1133">Transmembrane helix</keyword>
<gene>
    <name evidence="4" type="ORF">BVL65_00455</name>
</gene>
<feature type="region of interest" description="Disordered" evidence="2">
    <location>
        <begin position="369"/>
        <end position="489"/>
    </location>
</feature>
<dbReference type="RefSeq" id="WP_076002544.1">
    <property type="nucleotide sequence ID" value="NZ_CP019058.1"/>
</dbReference>
<reference evidence="5" key="1">
    <citation type="submission" date="2017-01" db="EMBL/GenBank/DDBJ databases">
        <title>Gardnerella vaginalis bacteremia associated with severe acute encephalopathy in a young female patient: Case Report and characterization of the isolate.</title>
        <authorList>
            <person name="Tankovic J."/>
            <person name="Timinskas A."/>
            <person name="Zilnyte M."/>
            <person name="Janulaitiene M."/>
            <person name="Zvirbliene A."/>
            <person name="Pleckaityte M."/>
        </authorList>
    </citation>
    <scope>NUCLEOTIDE SEQUENCE [LARGE SCALE GENOMIC DNA]</scope>
    <source>
        <strain evidence="5">GV37</strain>
    </source>
</reference>
<organism evidence="4 5">
    <name type="scientific">Gardnerella swidsinskii</name>
    <dbReference type="NCBI Taxonomy" id="2792979"/>
    <lineage>
        <taxon>Bacteria</taxon>
        <taxon>Bacillati</taxon>
        <taxon>Actinomycetota</taxon>
        <taxon>Actinomycetes</taxon>
        <taxon>Bifidobacteriales</taxon>
        <taxon>Bifidobacteriaceae</taxon>
        <taxon>Gardnerella</taxon>
    </lineage>
</organism>
<keyword evidence="3" id="KW-0812">Transmembrane</keyword>
<feature type="compositionally biased region" description="Low complexity" evidence="2">
    <location>
        <begin position="433"/>
        <end position="458"/>
    </location>
</feature>
<feature type="region of interest" description="Disordered" evidence="2">
    <location>
        <begin position="109"/>
        <end position="130"/>
    </location>
</feature>
<evidence type="ECO:0000313" key="4">
    <source>
        <dbReference type="EMBL" id="APW18130.1"/>
    </source>
</evidence>
<name>A0ABM6GHM1_9BIFI</name>